<dbReference type="RefSeq" id="XP_001014213.1">
    <property type="nucleotide sequence ID" value="XM_001014213.1"/>
</dbReference>
<gene>
    <name evidence="5" type="ORF">TTHERM_00225820</name>
</gene>
<reference evidence="6" key="1">
    <citation type="journal article" date="2006" name="PLoS Biol.">
        <title>Macronuclear genome sequence of the ciliate Tetrahymena thermophila, a model eukaryote.</title>
        <authorList>
            <person name="Eisen J.A."/>
            <person name="Coyne R.S."/>
            <person name="Wu M."/>
            <person name="Wu D."/>
            <person name="Thiagarajan M."/>
            <person name="Wortman J.R."/>
            <person name="Badger J.H."/>
            <person name="Ren Q."/>
            <person name="Amedeo P."/>
            <person name="Jones K.M."/>
            <person name="Tallon L.J."/>
            <person name="Delcher A.L."/>
            <person name="Salzberg S.L."/>
            <person name="Silva J.C."/>
            <person name="Haas B.J."/>
            <person name="Majoros W.H."/>
            <person name="Farzad M."/>
            <person name="Carlton J.M."/>
            <person name="Smith R.K. Jr."/>
            <person name="Garg J."/>
            <person name="Pearlman R.E."/>
            <person name="Karrer K.M."/>
            <person name="Sun L."/>
            <person name="Manning G."/>
            <person name="Elde N.C."/>
            <person name="Turkewitz A.P."/>
            <person name="Asai D.J."/>
            <person name="Wilkes D.E."/>
            <person name="Wang Y."/>
            <person name="Cai H."/>
            <person name="Collins K."/>
            <person name="Stewart B.A."/>
            <person name="Lee S.R."/>
            <person name="Wilamowska K."/>
            <person name="Weinberg Z."/>
            <person name="Ruzzo W.L."/>
            <person name="Wloga D."/>
            <person name="Gaertig J."/>
            <person name="Frankel J."/>
            <person name="Tsao C.-C."/>
            <person name="Gorovsky M.A."/>
            <person name="Keeling P.J."/>
            <person name="Waller R.F."/>
            <person name="Patron N.J."/>
            <person name="Cherry J.M."/>
            <person name="Stover N.A."/>
            <person name="Krieger C.J."/>
            <person name="del Toro C."/>
            <person name="Ryder H.F."/>
            <person name="Williamson S.C."/>
            <person name="Barbeau R.A."/>
            <person name="Hamilton E.P."/>
            <person name="Orias E."/>
        </authorList>
    </citation>
    <scope>NUCLEOTIDE SEQUENCE [LARGE SCALE GENOMIC DNA]</scope>
    <source>
        <strain evidence="6">SB210</strain>
    </source>
</reference>
<dbReference type="Gene3D" id="1.25.40.10">
    <property type="entry name" value="Tetratricopeptide repeat domain"/>
    <property type="match status" value="4"/>
</dbReference>
<dbReference type="Pfam" id="PF00515">
    <property type="entry name" value="TPR_1"/>
    <property type="match status" value="1"/>
</dbReference>
<dbReference type="eggNOG" id="KOG4626">
    <property type="taxonomic scope" value="Eukaryota"/>
</dbReference>
<feature type="repeat" description="TPR" evidence="3">
    <location>
        <begin position="465"/>
        <end position="498"/>
    </location>
</feature>
<evidence type="ECO:0000256" key="3">
    <source>
        <dbReference type="PROSITE-ProRule" id="PRU00339"/>
    </source>
</evidence>
<feature type="repeat" description="TPR" evidence="3">
    <location>
        <begin position="256"/>
        <end position="289"/>
    </location>
</feature>
<evidence type="ECO:0000313" key="5">
    <source>
        <dbReference type="EMBL" id="EAR93968.1"/>
    </source>
</evidence>
<dbReference type="PROSITE" id="PS50005">
    <property type="entry name" value="TPR"/>
    <property type="match status" value="4"/>
</dbReference>
<proteinExistence type="inferred from homology"/>
<protein>
    <submittedName>
        <fullName evidence="5">Tetratricopeptide repeat protein</fullName>
    </submittedName>
</protein>
<dbReference type="Pfam" id="PF13424">
    <property type="entry name" value="TPR_12"/>
    <property type="match status" value="1"/>
</dbReference>
<dbReference type="Proteomes" id="UP000009168">
    <property type="component" value="Unassembled WGS sequence"/>
</dbReference>
<evidence type="ECO:0000256" key="2">
    <source>
        <dbReference type="ARBA" id="ARBA00038210"/>
    </source>
</evidence>
<dbReference type="PANTHER" id="PTHR12558:SF13">
    <property type="entry name" value="CELL DIVISION CYCLE PROTEIN 27 HOMOLOG"/>
    <property type="match status" value="1"/>
</dbReference>
<dbReference type="InterPro" id="IPR011990">
    <property type="entry name" value="TPR-like_helical_dom_sf"/>
</dbReference>
<dbReference type="PANTHER" id="PTHR12558">
    <property type="entry name" value="CELL DIVISION CYCLE 16,23,27"/>
    <property type="match status" value="1"/>
</dbReference>
<keyword evidence="6" id="KW-1185">Reference proteome</keyword>
<dbReference type="PROSITE" id="PS50293">
    <property type="entry name" value="TPR_REGION"/>
    <property type="match status" value="1"/>
</dbReference>
<organism evidence="5 6">
    <name type="scientific">Tetrahymena thermophila (strain SB210)</name>
    <dbReference type="NCBI Taxonomy" id="312017"/>
    <lineage>
        <taxon>Eukaryota</taxon>
        <taxon>Sar</taxon>
        <taxon>Alveolata</taxon>
        <taxon>Ciliophora</taxon>
        <taxon>Intramacronucleata</taxon>
        <taxon>Oligohymenophorea</taxon>
        <taxon>Hymenostomatida</taxon>
        <taxon>Tetrahymenina</taxon>
        <taxon>Tetrahymenidae</taxon>
        <taxon>Tetrahymena</taxon>
    </lineage>
</organism>
<dbReference type="Pfam" id="PF13181">
    <property type="entry name" value="TPR_8"/>
    <property type="match status" value="4"/>
</dbReference>
<comment type="similarity">
    <text evidence="2">Belongs to the APC3/CDC27 family.</text>
</comment>
<dbReference type="HOGENOM" id="CLU_531586_0_0_1"/>
<name>Q23C00_TETTS</name>
<dbReference type="InterPro" id="IPR019734">
    <property type="entry name" value="TPR_rpt"/>
</dbReference>
<dbReference type="EMBL" id="GG662718">
    <property type="protein sequence ID" value="EAR93968.1"/>
    <property type="molecule type" value="Genomic_DNA"/>
</dbReference>
<dbReference type="OrthoDB" id="329563at2759"/>
<dbReference type="SMART" id="SM00028">
    <property type="entry name" value="TPR"/>
    <property type="match status" value="9"/>
</dbReference>
<accession>Q23C00</accession>
<evidence type="ECO:0000256" key="4">
    <source>
        <dbReference type="SAM" id="Coils"/>
    </source>
</evidence>
<feature type="repeat" description="TPR" evidence="3">
    <location>
        <begin position="397"/>
        <end position="430"/>
    </location>
</feature>
<dbReference type="GeneID" id="7843652"/>
<dbReference type="KEGG" id="tet:TTHERM_00225820"/>
<dbReference type="AlphaFoldDB" id="Q23C00"/>
<keyword evidence="1 3" id="KW-0802">TPR repeat</keyword>
<sequence length="513" mass="60243">MNNIQNADNSNSKFSQKRGRILKRNAQNILDMQYGESTISSIQNISSLNQIDEPLNQNYESNRKQSKKFRQNSEKDIQVQVVEDQLAIDDYQEEQEEHQQYNQQYQILEEIYTNATKNIKLGRYEQAIEQLNNIINVTSDNFQRAKAKTQLGTLFQIIQKDELAIEMYTSSLQDYILNDKTHLNIGILYLQKFLSNRQENNKYISNALNHLNQSIKLNPRNYEANFNIACAFLEQNNQSQAEVYLNKCIKIDSRNPNAYRVLAGIFHESKKFEKAKEFYINAVKIRPIDTDYYNLGLVCMIMNNFIEAQQFFIKCISVNKEYSTAYINLGLIHFMNNEYDEAEKYYLEAISIDENSFEALSNLGNLYFHKKLYTQAEELYIKAKQVDYQLYNSNQNAFLLLNLGRVQFETQKFDDALNNLMNAFQLDQQLYFSLKIIADIYIIQNQNIKAEVFLEQYLNHESNDADAYFKLANIQYKTLQYNKANKNLNQCLKLKPNHAKALKMQNELKNVVE</sequence>
<evidence type="ECO:0000256" key="1">
    <source>
        <dbReference type="ARBA" id="ARBA00022803"/>
    </source>
</evidence>
<dbReference type="SUPFAM" id="SSF48452">
    <property type="entry name" value="TPR-like"/>
    <property type="match status" value="3"/>
</dbReference>
<feature type="coiled-coil region" evidence="4">
    <location>
        <begin position="88"/>
        <end position="148"/>
    </location>
</feature>
<evidence type="ECO:0000313" key="6">
    <source>
        <dbReference type="Proteomes" id="UP000009168"/>
    </source>
</evidence>
<feature type="repeat" description="TPR" evidence="3">
    <location>
        <begin position="323"/>
        <end position="356"/>
    </location>
</feature>
<dbReference type="InParanoid" id="Q23C00"/>
<keyword evidence="4" id="KW-0175">Coiled coil</keyword>